<sequence length="175" mass="20081">MSLNIYPRSINQYSSLAPLQRPSPQRLTSLPPIGAVFPEFFKQREAPTAPRKQAFQRSQAPKLQYNTPPSNSSPPLNSVASSSASNSRSNSVNYSMPFLYSMHGKLRARIQSKSYLPRRKRVTTMQLQVLNEEFRNNPFPSIEQRTKLSSILNISARSIQIWFQNKRQSVRSFNY</sequence>
<keyword evidence="10" id="KW-1185">Reference proteome</keyword>
<accession>A0A137NTQ0</accession>
<reference evidence="9 10" key="1">
    <citation type="journal article" date="2015" name="Genome Biol. Evol.">
        <title>Phylogenomic analyses indicate that early fungi evolved digesting cell walls of algal ancestors of land plants.</title>
        <authorList>
            <person name="Chang Y."/>
            <person name="Wang S."/>
            <person name="Sekimoto S."/>
            <person name="Aerts A.L."/>
            <person name="Choi C."/>
            <person name="Clum A."/>
            <person name="LaButti K.M."/>
            <person name="Lindquist E.A."/>
            <person name="Yee Ngan C."/>
            <person name="Ohm R.A."/>
            <person name="Salamov A.A."/>
            <person name="Grigoriev I.V."/>
            <person name="Spatafora J.W."/>
            <person name="Berbee M.L."/>
        </authorList>
    </citation>
    <scope>NUCLEOTIDE SEQUENCE [LARGE SCALE GENOMIC DNA]</scope>
    <source>
        <strain evidence="9 10">NRRL 28638</strain>
    </source>
</reference>
<dbReference type="Gene3D" id="1.10.10.60">
    <property type="entry name" value="Homeodomain-like"/>
    <property type="match status" value="1"/>
</dbReference>
<dbReference type="EMBL" id="KQ964770">
    <property type="protein sequence ID" value="KXN66078.1"/>
    <property type="molecule type" value="Genomic_DNA"/>
</dbReference>
<dbReference type="GO" id="GO:0000981">
    <property type="term" value="F:DNA-binding transcription factor activity, RNA polymerase II-specific"/>
    <property type="evidence" value="ECO:0007669"/>
    <property type="project" value="InterPro"/>
</dbReference>
<dbReference type="Pfam" id="PF00046">
    <property type="entry name" value="Homeodomain"/>
    <property type="match status" value="1"/>
</dbReference>
<evidence type="ECO:0000256" key="7">
    <source>
        <dbReference type="SAM" id="MobiDB-lite"/>
    </source>
</evidence>
<feature type="DNA-binding region" description="Homeobox" evidence="5">
    <location>
        <begin position="115"/>
        <end position="174"/>
    </location>
</feature>
<dbReference type="InterPro" id="IPR001356">
    <property type="entry name" value="HD"/>
</dbReference>
<keyword evidence="2 5" id="KW-0238">DNA-binding</keyword>
<name>A0A137NTQ0_CONC2</name>
<feature type="compositionally biased region" description="Polar residues" evidence="7">
    <location>
        <begin position="55"/>
        <end position="67"/>
    </location>
</feature>
<comment type="subcellular location">
    <subcellularLocation>
        <location evidence="1 5 6">Nucleus</location>
    </subcellularLocation>
</comment>
<dbReference type="AlphaFoldDB" id="A0A137NTQ0"/>
<dbReference type="Proteomes" id="UP000070444">
    <property type="component" value="Unassembled WGS sequence"/>
</dbReference>
<organism evidence="9 10">
    <name type="scientific">Conidiobolus coronatus (strain ATCC 28846 / CBS 209.66 / NRRL 28638)</name>
    <name type="common">Delacroixia coronata</name>
    <dbReference type="NCBI Taxonomy" id="796925"/>
    <lineage>
        <taxon>Eukaryota</taxon>
        <taxon>Fungi</taxon>
        <taxon>Fungi incertae sedis</taxon>
        <taxon>Zoopagomycota</taxon>
        <taxon>Entomophthoromycotina</taxon>
        <taxon>Entomophthoromycetes</taxon>
        <taxon>Entomophthorales</taxon>
        <taxon>Ancylistaceae</taxon>
        <taxon>Conidiobolus</taxon>
    </lineage>
</organism>
<dbReference type="GO" id="GO:0000978">
    <property type="term" value="F:RNA polymerase II cis-regulatory region sequence-specific DNA binding"/>
    <property type="evidence" value="ECO:0007669"/>
    <property type="project" value="TreeGrafter"/>
</dbReference>
<dbReference type="PANTHER" id="PTHR24324">
    <property type="entry name" value="HOMEOBOX PROTEIN HHEX"/>
    <property type="match status" value="1"/>
</dbReference>
<dbReference type="SUPFAM" id="SSF46689">
    <property type="entry name" value="Homeodomain-like"/>
    <property type="match status" value="1"/>
</dbReference>
<evidence type="ECO:0000256" key="2">
    <source>
        <dbReference type="ARBA" id="ARBA00023125"/>
    </source>
</evidence>
<dbReference type="CDD" id="cd00086">
    <property type="entry name" value="homeodomain"/>
    <property type="match status" value="1"/>
</dbReference>
<keyword evidence="4 5" id="KW-0539">Nucleus</keyword>
<dbReference type="PANTHER" id="PTHR24324:SF5">
    <property type="entry name" value="HEMATOPOIETICALLY-EXPRESSED HOMEOBOX PROTEIN HHEX"/>
    <property type="match status" value="1"/>
</dbReference>
<gene>
    <name evidence="9" type="ORF">CONCODRAFT_12159</name>
</gene>
<evidence type="ECO:0000313" key="10">
    <source>
        <dbReference type="Proteomes" id="UP000070444"/>
    </source>
</evidence>
<dbReference type="InterPro" id="IPR009057">
    <property type="entry name" value="Homeodomain-like_sf"/>
</dbReference>
<evidence type="ECO:0000256" key="3">
    <source>
        <dbReference type="ARBA" id="ARBA00023155"/>
    </source>
</evidence>
<dbReference type="OrthoDB" id="6159439at2759"/>
<dbReference type="SMART" id="SM00389">
    <property type="entry name" value="HOX"/>
    <property type="match status" value="1"/>
</dbReference>
<proteinExistence type="predicted"/>
<protein>
    <submittedName>
        <fullName evidence="9">Homeobox-domain-containing protein</fullName>
    </submittedName>
</protein>
<dbReference type="GO" id="GO:0005634">
    <property type="term" value="C:nucleus"/>
    <property type="evidence" value="ECO:0007669"/>
    <property type="project" value="UniProtKB-SubCell"/>
</dbReference>
<evidence type="ECO:0000256" key="5">
    <source>
        <dbReference type="PROSITE-ProRule" id="PRU00108"/>
    </source>
</evidence>
<evidence type="ECO:0000256" key="6">
    <source>
        <dbReference type="RuleBase" id="RU000682"/>
    </source>
</evidence>
<dbReference type="STRING" id="796925.A0A137NTQ0"/>
<evidence type="ECO:0000256" key="1">
    <source>
        <dbReference type="ARBA" id="ARBA00004123"/>
    </source>
</evidence>
<evidence type="ECO:0000313" key="9">
    <source>
        <dbReference type="EMBL" id="KXN66078.1"/>
    </source>
</evidence>
<dbReference type="InterPro" id="IPR017970">
    <property type="entry name" value="Homeobox_CS"/>
</dbReference>
<dbReference type="PROSITE" id="PS00027">
    <property type="entry name" value="HOMEOBOX_1"/>
    <property type="match status" value="1"/>
</dbReference>
<feature type="compositionally biased region" description="Low complexity" evidence="7">
    <location>
        <begin position="68"/>
        <end position="89"/>
    </location>
</feature>
<feature type="region of interest" description="Disordered" evidence="7">
    <location>
        <begin position="47"/>
        <end position="89"/>
    </location>
</feature>
<feature type="domain" description="Homeobox" evidence="8">
    <location>
        <begin position="113"/>
        <end position="173"/>
    </location>
</feature>
<evidence type="ECO:0000256" key="4">
    <source>
        <dbReference type="ARBA" id="ARBA00023242"/>
    </source>
</evidence>
<dbReference type="PROSITE" id="PS50071">
    <property type="entry name" value="HOMEOBOX_2"/>
    <property type="match status" value="1"/>
</dbReference>
<dbReference type="GO" id="GO:0030154">
    <property type="term" value="P:cell differentiation"/>
    <property type="evidence" value="ECO:0007669"/>
    <property type="project" value="TreeGrafter"/>
</dbReference>
<evidence type="ECO:0000259" key="8">
    <source>
        <dbReference type="PROSITE" id="PS50071"/>
    </source>
</evidence>
<dbReference type="InterPro" id="IPR051000">
    <property type="entry name" value="Homeobox_DNA-bind_prot"/>
</dbReference>
<keyword evidence="3 5" id="KW-0371">Homeobox</keyword>